<keyword evidence="2" id="KW-1185">Reference proteome</keyword>
<reference evidence="1" key="1">
    <citation type="submission" date="2013-04" db="EMBL/GenBank/DDBJ databases">
        <title>The genome sequencing project of 58 acetic acid bacteria.</title>
        <authorList>
            <person name="Okamoto-Kainuma A."/>
            <person name="Ishikawa M."/>
            <person name="Umino S."/>
            <person name="Koizumi Y."/>
            <person name="Shiwa Y."/>
            <person name="Yoshikawa H."/>
            <person name="Matsutani M."/>
            <person name="Matsushita K."/>
        </authorList>
    </citation>
    <scope>NUCLEOTIDE SEQUENCE</scope>
    <source>
        <strain evidence="1">NBRC 106556</strain>
    </source>
</reference>
<proteinExistence type="predicted"/>
<evidence type="ECO:0000313" key="2">
    <source>
        <dbReference type="Proteomes" id="UP001062443"/>
    </source>
</evidence>
<evidence type="ECO:0000313" key="1">
    <source>
        <dbReference type="EMBL" id="GBR44860.1"/>
    </source>
</evidence>
<name>A0ABQ0QHD3_9PROT</name>
<dbReference type="Proteomes" id="UP001062443">
    <property type="component" value="Unassembled WGS sequence"/>
</dbReference>
<organism evidence="1 2">
    <name type="scientific">Neokomagataea tanensis NBRC 106556</name>
    <dbReference type="NCBI Taxonomy" id="1223519"/>
    <lineage>
        <taxon>Bacteria</taxon>
        <taxon>Pseudomonadati</taxon>
        <taxon>Pseudomonadota</taxon>
        <taxon>Alphaproteobacteria</taxon>
        <taxon>Acetobacterales</taxon>
        <taxon>Acetobacteraceae</taxon>
        <taxon>Neokomagataea</taxon>
    </lineage>
</organism>
<dbReference type="EMBL" id="BAQB01000005">
    <property type="protein sequence ID" value="GBR44860.1"/>
    <property type="molecule type" value="Genomic_DNA"/>
</dbReference>
<accession>A0ABQ0QHD3</accession>
<gene>
    <name evidence="1" type="ORF">AA106556_0569</name>
</gene>
<protein>
    <submittedName>
        <fullName evidence="1">Uncharacterized protein</fullName>
    </submittedName>
</protein>
<sequence length="116" mass="12184">MAWSRAEGGGIKREGILPYDVEAAIRIAGEFFQQWPCALVDFNSVDTVCGRVDEGAGEATGAGADFDNAAACEVTTEGGNPGAEARIKKEVLSKGFFGIKPVLLDAVLKGRKGHDI</sequence>
<comment type="caution">
    <text evidence="1">The sequence shown here is derived from an EMBL/GenBank/DDBJ whole genome shotgun (WGS) entry which is preliminary data.</text>
</comment>